<feature type="coiled-coil region" evidence="1">
    <location>
        <begin position="999"/>
        <end position="1051"/>
    </location>
</feature>
<keyword evidence="1" id="KW-0175">Coiled coil</keyword>
<evidence type="ECO:0000313" key="3">
    <source>
        <dbReference type="EMBL" id="KOA42933.1"/>
    </source>
</evidence>
<proteinExistence type="predicted"/>
<dbReference type="SUPFAM" id="SSF58104">
    <property type="entry name" value="Methyl-accepting chemotaxis protein (MCP) signaling domain"/>
    <property type="match status" value="1"/>
</dbReference>
<comment type="caution">
    <text evidence="3">The sequence shown here is derived from an EMBL/GenBank/DDBJ whole genome shotgun (WGS) entry which is preliminary data.</text>
</comment>
<dbReference type="RefSeq" id="WP_241487402.1">
    <property type="nucleotide sequence ID" value="NZ_AVQD01000003.1"/>
</dbReference>
<accession>A0A0L7B6Q8</accession>
<evidence type="ECO:0000313" key="4">
    <source>
        <dbReference type="Proteomes" id="UP000037193"/>
    </source>
</evidence>
<feature type="coiled-coil region" evidence="1">
    <location>
        <begin position="297"/>
        <end position="324"/>
    </location>
</feature>
<evidence type="ECO:0000256" key="2">
    <source>
        <dbReference type="SAM" id="MobiDB-lite"/>
    </source>
</evidence>
<dbReference type="EMBL" id="AVQD01000003">
    <property type="protein sequence ID" value="KOA42933.1"/>
    <property type="molecule type" value="Genomic_DNA"/>
</dbReference>
<gene>
    <name evidence="3" type="ORF">BBM1128_01835</name>
</gene>
<feature type="coiled-coil region" evidence="1">
    <location>
        <begin position="242"/>
        <end position="269"/>
    </location>
</feature>
<feature type="region of interest" description="Disordered" evidence="2">
    <location>
        <begin position="1654"/>
        <end position="1674"/>
    </location>
</feature>
<evidence type="ECO:0000256" key="1">
    <source>
        <dbReference type="SAM" id="Coils"/>
    </source>
</evidence>
<organism evidence="3 4">
    <name type="scientific">Bifidobacterium breve MCC 1128</name>
    <dbReference type="NCBI Taxonomy" id="1365965"/>
    <lineage>
        <taxon>Bacteria</taxon>
        <taxon>Bacillati</taxon>
        <taxon>Actinomycetota</taxon>
        <taxon>Actinomycetes</taxon>
        <taxon>Bifidobacteriales</taxon>
        <taxon>Bifidobacteriaceae</taxon>
        <taxon>Bifidobacterium</taxon>
    </lineage>
</organism>
<protein>
    <recommendedName>
        <fullName evidence="5">Tape measure protein</fullName>
    </recommendedName>
</protein>
<evidence type="ECO:0008006" key="5">
    <source>
        <dbReference type="Google" id="ProtNLM"/>
    </source>
</evidence>
<feature type="coiled-coil region" evidence="1">
    <location>
        <begin position="89"/>
        <end position="119"/>
    </location>
</feature>
<dbReference type="Proteomes" id="UP000037193">
    <property type="component" value="Unassembled WGS sequence"/>
</dbReference>
<name>A0A0L7B6Q8_BIFBR</name>
<sequence length="1711" mass="182035">MAVYEGGAVGISIYPDTTEFGFELRRKLAKYADDSLTIPLNIDVDDANWTAAKRRINNDRLSKTVEVRGDTSALRKAVQDIEERDISPKVDLTKQLRDLRSLRQRVEAANRSFQKFNRSVDTSSAKFKHNKTLVKQYGDAMDKTSTLTRKYGDRQINVLDKTKRRIRTLQDAILKFKPLGSNVVEMKEANLAIARIRRDIKQLENDPGAKIRIDIDRYAKVISDLENVARKTDELNRKEARVKFYTDGADKLKRDLDDLRRRYVNLPQEIEDSYRQTIDRMNTAGHLAGRDKDFKYVANLDLDVSEARRKARDFQNDHDKLEMDLDLKSAAASAHLMYLTRPRSVEIYARLHATDMGKLIDGMLYGATGLRGVNNQFQRLVNLFDTLDTKVPILGAVGAVIGGLSAGAVNLSSSVLGVAASLGAMSKAAFAAPAAITGLGAAFVVLKHAWGEKGTTFSDQIDIATTKLAGFGDAMDEAFYEKARPAIRSLMDDVSGTLIPGMTGIASSEGKVVEGLADIIRESDKAGELSTIFSRTSEAVDNLNPGLRSVVESFLRLSDGTSQYLPRAASYFSDMASKFADWVDKTRATGEIVASMKQVVEQAGYLKDSFKGVWGIATGLYSALAESQNGLEGFSTAVGKADRAVNSARFQTTFKAWAKGAEAAKNEMRNAFSDIGSAAYELRDTTAGMFTDAGNTISSFTRNASRLLKNSKDGISGFSSGVSEGFQKVFSAVGDASPAFNQLLKTVGQLSKTFGGTLAATLKASAPLITTVAKAAEATANAFSRLPEPIQAAIGLYATFGKAGMTAWNTVKTGLVENTLRMVEYQKALNGLGVTTKTAGASMKDAVSGFIAANPALNGIADSVRNANGVLGKTGALAKGVGSAVLGAFGGPVGAAVTAGVAVVTAAYSEYVKTAQANEQASENIRTALEKLPDSAQSAAEGITEVGKAIKENFDNTDYSGTKFDWWSDMTTGFDSVSDAAKKLGLNVSDLTKSVTGSQAEYQATLDRLDATIEKYNVNVGHGIGKNADLARAAQKVKTALEDQRNEYIANSEAIAQANGYAEGYATKLIKLGEDSDSVSIAISTQAERTQMLAKAQQTAADWAERQRTAQQNALNAASDYGETYSNMGDAIARVNQLAAQSGPVWDANAAGIQGVTGSFNTMSEAGREAQSALENLGNSGHDLLKSMVESGASADEVKAKQAELAKQFLATADSMGIPADAAQRLQQIYGLTPEEVTTLFKAETEQTKAALTQYLSSLRALFPGEGNTAIFTTVMKGINSGAITTMDQVYSEVNKLKDSSSDLQILLKAKDDASQKIKDAKKLAESFGLTTEEIQLLASGNAGDKLDEIKGKLKDFGLTNKQIDILLDAIDNASPKLEDLDRKKVPAAKGVSFDINADDDQAQVKLSSYAAKDGQTIATTNVDMNATDNTSVPAANARIAVLLIPTRWSTMLDSSGNTTPFANSAKGAVMAVPTRWGSLLNASGNTTPFANNATGAVSSIPVGWRTWLSASGNTSGVAAAAASAVNGVPSHHSTSIVAKAALSGIWSFVNALASIPRSITTFLFTKKGNAAGGEVAGSGVTKTGRVVGQGNNTSDSVPLNAYTDVSTGEYVIRKAAVQSMENLYGKGIMAAINATGSIPSKYIADARRTSQITMPSGGLNGGSKSGGWSMPIETSSGDTYNQTFIYPSVTPVEVQKNNKLDQYASLGLLQ</sequence>
<reference evidence="3 4" key="1">
    <citation type="journal article" date="2015" name="Int J Genomics">
        <title>Comparative Genomics Revealed Genetic Diversity and Species/Strain-Level Differences in Carbohydrate Metabolism of Three Probiotic Bifidobacterial Species.</title>
        <authorList>
            <person name="Odamaki T."/>
            <person name="Horigome A."/>
            <person name="Sugahara H."/>
            <person name="Hashikura N."/>
            <person name="Minami J."/>
            <person name="Xiao J.Z."/>
            <person name="Abe F."/>
        </authorList>
    </citation>
    <scope>NUCLEOTIDE SEQUENCE [LARGE SCALE GENOMIC DNA]</scope>
    <source>
        <strain evidence="3 4">MCC 1128</strain>
    </source>
</reference>
<dbReference type="PATRIC" id="fig|1365965.3.peg.370"/>